<dbReference type="Pfam" id="PF03435">
    <property type="entry name" value="Sacchrp_dh_NADP"/>
    <property type="match status" value="1"/>
</dbReference>
<dbReference type="PANTHER" id="PTHR11133">
    <property type="entry name" value="SACCHAROPINE DEHYDROGENASE"/>
    <property type="match status" value="1"/>
</dbReference>
<dbReference type="SUPFAM" id="SSF55347">
    <property type="entry name" value="Glyceraldehyde-3-phosphate dehydrogenase-like, C-terminal domain"/>
    <property type="match status" value="1"/>
</dbReference>
<evidence type="ECO:0000259" key="3">
    <source>
        <dbReference type="Pfam" id="PF16653"/>
    </source>
</evidence>
<sequence>MMATKHVAIVGAGLMTQPLVDYFIERSGYQVTLANRTVSKAREIIAGRSQGKAVRWSVDEPELLDKVISEADIVVSMVPKPVHTHVAIPCLRHRKSMVTTSYEIPELIALDKEARQRGILILNETGESPGLDHMGTQMLLADIRKDAGRVISINSYGCGLPAFEFNRNPMGYTFSWDPRTVFVSAQTPATYLKSGKRIDVPGDRLFEHFWLVDIEGLGTFETYPNRDCTRYVKPFGLEDDVSFYRGLLRFSGYCNNMQYMLAMGLLDSEEEEDFEGKTYRQFTASLVGSESVENLEGAVARYLKIDDHADIIHRLGWLGLFDDRQVVVKKGTRLDVLLDRMLEKMSYEPHERDMTIVHIEILAEFGEGRREKRLATLYLEGSPGLGSAMSRSVALPAAIATRAIVEGKINATGVQIPPTLPSLYILVLEELKAFGFDFEQETISQMECRERRFLGVR</sequence>
<accession>A0ABV6YJR4</accession>
<dbReference type="InterPro" id="IPR032095">
    <property type="entry name" value="Sacchrp_dh-like_C"/>
</dbReference>
<dbReference type="Pfam" id="PF16653">
    <property type="entry name" value="Sacchrp_dh_C"/>
    <property type="match status" value="1"/>
</dbReference>
<evidence type="ECO:0000313" key="4">
    <source>
        <dbReference type="EMBL" id="MFC1572582.1"/>
    </source>
</evidence>
<comment type="caution">
    <text evidence="4">The sequence shown here is derived from an EMBL/GenBank/DDBJ whole genome shotgun (WGS) entry which is preliminary data.</text>
</comment>
<dbReference type="InterPro" id="IPR036291">
    <property type="entry name" value="NAD(P)-bd_dom_sf"/>
</dbReference>
<dbReference type="PANTHER" id="PTHR11133:SF22">
    <property type="entry name" value="ALPHA-AMINOADIPIC SEMIALDEHYDE SYNTHASE, MITOCHONDRIAL"/>
    <property type="match status" value="1"/>
</dbReference>
<keyword evidence="5" id="KW-1185">Reference proteome</keyword>
<evidence type="ECO:0000313" key="5">
    <source>
        <dbReference type="Proteomes" id="UP001593833"/>
    </source>
</evidence>
<dbReference type="Proteomes" id="UP001593833">
    <property type="component" value="Unassembled WGS sequence"/>
</dbReference>
<dbReference type="Gene3D" id="3.40.50.720">
    <property type="entry name" value="NAD(P)-binding Rossmann-like Domain"/>
    <property type="match status" value="1"/>
</dbReference>
<reference evidence="4 5" key="1">
    <citation type="submission" date="2024-09" db="EMBL/GenBank/DDBJ databases">
        <authorList>
            <person name="D'Angelo T."/>
        </authorList>
    </citation>
    <scope>NUCLEOTIDE SEQUENCE [LARGE SCALE GENOMIC DNA]</scope>
    <source>
        <strain evidence="4">SAG AM-320-E07</strain>
    </source>
</reference>
<organism evidence="4 5">
    <name type="scientific">Eiseniibacteriota bacterium</name>
    <dbReference type="NCBI Taxonomy" id="2212470"/>
    <lineage>
        <taxon>Bacteria</taxon>
        <taxon>Candidatus Eiseniibacteriota</taxon>
    </lineage>
</organism>
<proteinExistence type="predicted"/>
<evidence type="ECO:0000256" key="1">
    <source>
        <dbReference type="ARBA" id="ARBA00023002"/>
    </source>
</evidence>
<dbReference type="EMBL" id="JBHPKH010000022">
    <property type="protein sequence ID" value="MFC1572582.1"/>
    <property type="molecule type" value="Genomic_DNA"/>
</dbReference>
<feature type="domain" description="Saccharopine dehydrogenase-like C-terminal" evidence="3">
    <location>
        <begin position="128"/>
        <end position="434"/>
    </location>
</feature>
<dbReference type="Gene3D" id="3.30.360.10">
    <property type="entry name" value="Dihydrodipicolinate Reductase, domain 2"/>
    <property type="match status" value="1"/>
</dbReference>
<keyword evidence="1" id="KW-0560">Oxidoreductase</keyword>
<gene>
    <name evidence="4" type="ORF">ACFL6M_03180</name>
</gene>
<name>A0ABV6YJR4_UNCEI</name>
<evidence type="ECO:0000259" key="2">
    <source>
        <dbReference type="Pfam" id="PF03435"/>
    </source>
</evidence>
<dbReference type="Gene3D" id="1.10.1870.10">
    <property type="entry name" value="Domain 3, Saccharopine reductase"/>
    <property type="match status" value="1"/>
</dbReference>
<dbReference type="InterPro" id="IPR051168">
    <property type="entry name" value="AASS"/>
</dbReference>
<feature type="domain" description="Saccharopine dehydrogenase NADP binding" evidence="2">
    <location>
        <begin position="7"/>
        <end position="121"/>
    </location>
</feature>
<protein>
    <submittedName>
        <fullName evidence="4">Saccharopine dehydrogenase C-terminal domain-containing protein</fullName>
    </submittedName>
</protein>
<dbReference type="SUPFAM" id="SSF51735">
    <property type="entry name" value="NAD(P)-binding Rossmann-fold domains"/>
    <property type="match status" value="1"/>
</dbReference>
<dbReference type="InterPro" id="IPR005097">
    <property type="entry name" value="Sacchrp_dh_NADP-bd"/>
</dbReference>